<dbReference type="InterPro" id="IPR001247">
    <property type="entry name" value="ExoRNase_PH_dom1"/>
</dbReference>
<keyword evidence="8" id="KW-1185">Reference proteome</keyword>
<dbReference type="Pfam" id="PF01138">
    <property type="entry name" value="RNase_PH"/>
    <property type="match status" value="1"/>
</dbReference>
<dbReference type="InterPro" id="IPR027408">
    <property type="entry name" value="PNPase/RNase_PH_dom_sf"/>
</dbReference>
<evidence type="ECO:0000256" key="1">
    <source>
        <dbReference type="ARBA" id="ARBA00004123"/>
    </source>
</evidence>
<proteinExistence type="inferred from homology"/>
<dbReference type="InterPro" id="IPR020568">
    <property type="entry name" value="Ribosomal_Su5_D2-typ_SF"/>
</dbReference>
<name>A0A6P7F1D6_DIAVI</name>
<dbReference type="Gene3D" id="3.30.230.70">
    <property type="entry name" value="GHMP Kinase, N-terminal domain"/>
    <property type="match status" value="1"/>
</dbReference>
<dbReference type="PANTHER" id="PTHR11953:SF1">
    <property type="entry name" value="EXOSOME COMPLEX COMPONENT RRP46"/>
    <property type="match status" value="1"/>
</dbReference>
<keyword evidence="4" id="KW-0271">Exosome</keyword>
<evidence type="ECO:0000259" key="6">
    <source>
        <dbReference type="Pfam" id="PF01138"/>
    </source>
</evidence>
<dbReference type="GeneID" id="114325304"/>
<evidence type="ECO:0000256" key="4">
    <source>
        <dbReference type="ARBA" id="ARBA00022835"/>
    </source>
</evidence>
<evidence type="ECO:0000256" key="5">
    <source>
        <dbReference type="ARBA" id="ARBA00023242"/>
    </source>
</evidence>
<dbReference type="InterPro" id="IPR036345">
    <property type="entry name" value="ExoRNase_PH_dom2_sf"/>
</dbReference>
<dbReference type="SUPFAM" id="SSF54211">
    <property type="entry name" value="Ribosomal protein S5 domain 2-like"/>
    <property type="match status" value="1"/>
</dbReference>
<evidence type="ECO:0000313" key="8">
    <source>
        <dbReference type="Proteomes" id="UP001652700"/>
    </source>
</evidence>
<reference evidence="7" key="2">
    <citation type="submission" date="2025-05" db="UniProtKB">
        <authorList>
            <consortium name="EnsemblMetazoa"/>
        </authorList>
    </citation>
    <scope>IDENTIFICATION</scope>
</reference>
<feature type="domain" description="Exoribonuclease phosphorolytic" evidence="6">
    <location>
        <begin position="10"/>
        <end position="125"/>
    </location>
</feature>
<evidence type="ECO:0000313" key="9">
    <source>
        <dbReference type="RefSeq" id="XP_028129136.1"/>
    </source>
</evidence>
<keyword evidence="5" id="KW-0539">Nucleus</keyword>
<dbReference type="OrthoDB" id="27298at2759"/>
<dbReference type="GO" id="GO:0071028">
    <property type="term" value="P:nuclear mRNA surveillance"/>
    <property type="evidence" value="ECO:0007669"/>
    <property type="project" value="TreeGrafter"/>
</dbReference>
<dbReference type="InParanoid" id="A0A6P7F1D6"/>
<dbReference type="CTD" id="41270"/>
<dbReference type="GO" id="GO:0000176">
    <property type="term" value="C:nuclear exosome (RNase complex)"/>
    <property type="evidence" value="ECO:0007669"/>
    <property type="project" value="TreeGrafter"/>
</dbReference>
<organism evidence="9">
    <name type="scientific">Diabrotica virgifera virgifera</name>
    <name type="common">western corn rootworm</name>
    <dbReference type="NCBI Taxonomy" id="50390"/>
    <lineage>
        <taxon>Eukaryota</taxon>
        <taxon>Metazoa</taxon>
        <taxon>Ecdysozoa</taxon>
        <taxon>Arthropoda</taxon>
        <taxon>Hexapoda</taxon>
        <taxon>Insecta</taxon>
        <taxon>Pterygota</taxon>
        <taxon>Neoptera</taxon>
        <taxon>Endopterygota</taxon>
        <taxon>Coleoptera</taxon>
        <taxon>Polyphaga</taxon>
        <taxon>Cucujiformia</taxon>
        <taxon>Chrysomeloidea</taxon>
        <taxon>Chrysomelidae</taxon>
        <taxon>Galerucinae</taxon>
        <taxon>Diabroticina</taxon>
        <taxon>Diabroticites</taxon>
        <taxon>Diabrotica</taxon>
    </lineage>
</organism>
<dbReference type="Proteomes" id="UP001652700">
    <property type="component" value="Unplaced"/>
</dbReference>
<comment type="subcellular location">
    <subcellularLocation>
        <location evidence="1">Nucleus</location>
    </subcellularLocation>
</comment>
<gene>
    <name evidence="9" type="primary">LOC114325304</name>
</gene>
<dbReference type="CDD" id="cd11372">
    <property type="entry name" value="RNase_PH_RRP46"/>
    <property type="match status" value="1"/>
</dbReference>
<dbReference type="GO" id="GO:0071051">
    <property type="term" value="P:poly(A)-dependent snoRNA 3'-end processing"/>
    <property type="evidence" value="ECO:0007669"/>
    <property type="project" value="TreeGrafter"/>
</dbReference>
<dbReference type="GO" id="GO:0006364">
    <property type="term" value="P:rRNA processing"/>
    <property type="evidence" value="ECO:0007669"/>
    <property type="project" value="UniProtKB-KW"/>
</dbReference>
<dbReference type="GO" id="GO:0005730">
    <property type="term" value="C:nucleolus"/>
    <property type="evidence" value="ECO:0007669"/>
    <property type="project" value="TreeGrafter"/>
</dbReference>
<dbReference type="GO" id="GO:0034475">
    <property type="term" value="P:U4 snRNA 3'-end processing"/>
    <property type="evidence" value="ECO:0007669"/>
    <property type="project" value="TreeGrafter"/>
</dbReference>
<dbReference type="SUPFAM" id="SSF55666">
    <property type="entry name" value="Ribonuclease PH domain 2-like"/>
    <property type="match status" value="1"/>
</dbReference>
<dbReference type="InterPro" id="IPR050080">
    <property type="entry name" value="RNase_PH"/>
</dbReference>
<dbReference type="PANTHER" id="PTHR11953">
    <property type="entry name" value="EXOSOME COMPLEX COMPONENT"/>
    <property type="match status" value="1"/>
</dbReference>
<dbReference type="KEGG" id="dvv:114325304"/>
<dbReference type="FunCoup" id="A0A6P7F1D6">
    <property type="interactions" value="609"/>
</dbReference>
<dbReference type="GO" id="GO:0016075">
    <property type="term" value="P:rRNA catabolic process"/>
    <property type="evidence" value="ECO:0007669"/>
    <property type="project" value="TreeGrafter"/>
</dbReference>
<reference evidence="9" key="1">
    <citation type="submission" date="2025-04" db="UniProtKB">
        <authorList>
            <consortium name="RefSeq"/>
        </authorList>
    </citation>
    <scope>IDENTIFICATION</scope>
    <source>
        <tissue evidence="9">Whole insect</tissue>
    </source>
</reference>
<accession>A0A6P7F1D6</accession>
<dbReference type="AlphaFoldDB" id="A0A6P7F1D6"/>
<evidence type="ECO:0000256" key="2">
    <source>
        <dbReference type="ARBA" id="ARBA00006678"/>
    </source>
</evidence>
<dbReference type="GO" id="GO:0000177">
    <property type="term" value="C:cytoplasmic exosome (RNase complex)"/>
    <property type="evidence" value="ECO:0007669"/>
    <property type="project" value="TreeGrafter"/>
</dbReference>
<dbReference type="RefSeq" id="XP_028129136.1">
    <property type="nucleotide sequence ID" value="XM_028273335.1"/>
</dbReference>
<comment type="similarity">
    <text evidence="2">Belongs to the RNase PH family.</text>
</comment>
<sequence length="209" mass="22852">MAKTTEKLKYSCKLGLLTRPDGSAVLSEGNTTVIAGVYGPVEVKLQKLLLDKASVECHYKPKSGLPGVEDRLYESLIRNVCETALCASLYPRTSILIAIQEIQNSGQLVSCAINAACLACLNAGIDMKFMFAAITCYLNTDDELTLSPPISEKDIKSQFLFAFDSCEGRILASHTKGSFSEDQFDEALRLSKEGSENVFNFFRSALNLN</sequence>
<evidence type="ECO:0000313" key="7">
    <source>
        <dbReference type="EnsemblMetazoa" id="XP_028129136.1"/>
    </source>
</evidence>
<keyword evidence="3" id="KW-0698">rRNA processing</keyword>
<dbReference type="GO" id="GO:0003723">
    <property type="term" value="F:RNA binding"/>
    <property type="evidence" value="ECO:0007669"/>
    <property type="project" value="TreeGrafter"/>
</dbReference>
<evidence type="ECO:0000256" key="3">
    <source>
        <dbReference type="ARBA" id="ARBA00022552"/>
    </source>
</evidence>
<dbReference type="EnsemblMetazoa" id="XM_028273335.2">
    <property type="protein sequence ID" value="XP_028129136.1"/>
    <property type="gene ID" value="LOC114325304"/>
</dbReference>
<protein>
    <submittedName>
        <fullName evidence="9">Exosome complex component RRP46</fullName>
    </submittedName>
</protein>